<reference evidence="2 3" key="1">
    <citation type="submission" date="2017-10" db="EMBL/GenBank/DDBJ databases">
        <title>Comparative genomics in systemic dimorphic fungi from Ajellomycetaceae.</title>
        <authorList>
            <person name="Munoz J.F."/>
            <person name="Mcewen J.G."/>
            <person name="Clay O.K."/>
            <person name="Cuomo C.A."/>
        </authorList>
    </citation>
    <scope>NUCLEOTIDE SEQUENCE [LARGE SCALE GENOMIC DNA]</scope>
    <source>
        <strain evidence="2 3">UAMH7299</strain>
    </source>
</reference>
<proteinExistence type="predicted"/>
<protein>
    <submittedName>
        <fullName evidence="2">Uncharacterized protein</fullName>
    </submittedName>
</protein>
<sequence length="103" mass="12067">MTPTTMINDLNNSVEKRTKNMRQKLRAQHRSQIRKMDGDIRARFRTNKLVLAKYHRSELKRLSDLVKKRTELELKILSSIHGLNDAFEAATRELDTAMTMKLV</sequence>
<feature type="region of interest" description="Disordered" evidence="1">
    <location>
        <begin position="14"/>
        <end position="38"/>
    </location>
</feature>
<evidence type="ECO:0000313" key="3">
    <source>
        <dbReference type="Proteomes" id="UP000224634"/>
    </source>
</evidence>
<dbReference type="EMBL" id="PDNA01000177">
    <property type="protein sequence ID" value="PGH06585.1"/>
    <property type="molecule type" value="Genomic_DNA"/>
</dbReference>
<gene>
    <name evidence="2" type="ORF">AJ80_08144</name>
</gene>
<evidence type="ECO:0000313" key="2">
    <source>
        <dbReference type="EMBL" id="PGH06585.1"/>
    </source>
</evidence>
<name>A0A2B7XCA8_POLH7</name>
<organism evidence="2 3">
    <name type="scientific">Polytolypa hystricis (strain UAMH7299)</name>
    <dbReference type="NCBI Taxonomy" id="1447883"/>
    <lineage>
        <taxon>Eukaryota</taxon>
        <taxon>Fungi</taxon>
        <taxon>Dikarya</taxon>
        <taxon>Ascomycota</taxon>
        <taxon>Pezizomycotina</taxon>
        <taxon>Eurotiomycetes</taxon>
        <taxon>Eurotiomycetidae</taxon>
        <taxon>Onygenales</taxon>
        <taxon>Onygenales incertae sedis</taxon>
        <taxon>Polytolypa</taxon>
    </lineage>
</organism>
<dbReference type="OrthoDB" id="4186029at2759"/>
<feature type="compositionally biased region" description="Basic residues" evidence="1">
    <location>
        <begin position="19"/>
        <end position="33"/>
    </location>
</feature>
<accession>A0A2B7XCA8</accession>
<evidence type="ECO:0000256" key="1">
    <source>
        <dbReference type="SAM" id="MobiDB-lite"/>
    </source>
</evidence>
<dbReference type="Proteomes" id="UP000224634">
    <property type="component" value="Unassembled WGS sequence"/>
</dbReference>
<comment type="caution">
    <text evidence="2">The sequence shown here is derived from an EMBL/GenBank/DDBJ whole genome shotgun (WGS) entry which is preliminary data.</text>
</comment>
<dbReference type="AlphaFoldDB" id="A0A2B7XCA8"/>
<keyword evidence="3" id="KW-1185">Reference proteome</keyword>